<evidence type="ECO:0000313" key="2">
    <source>
        <dbReference type="EMBL" id="AUR82562.1"/>
    </source>
</evidence>
<feature type="transmembrane region" description="Helical" evidence="1">
    <location>
        <begin position="112"/>
        <end position="133"/>
    </location>
</feature>
<evidence type="ECO:0000313" key="3">
    <source>
        <dbReference type="Proteomes" id="UP000269377"/>
    </source>
</evidence>
<dbReference type="SUPFAM" id="SSF52374">
    <property type="entry name" value="Nucleotidylyl transferase"/>
    <property type="match status" value="1"/>
</dbReference>
<sequence>MSKPYGHTFVIGKFMNFHQGHEALIKRAIELGTKTTVLMSREQTDPVHVGIRQKWLSDTFGNWITLCIVDIDATGLSNKSESGKEVSAQWAEYIKDRFHGVDCITNYLDQGVILMVVEYSVFLLNSIWALWAWDRQAHD</sequence>
<organism evidence="2 3">
    <name type="scientific">Vibrio phage 1.025.O._10N.222.46.B6</name>
    <dbReference type="NCBI Taxonomy" id="1881420"/>
    <lineage>
        <taxon>Viruses</taxon>
        <taxon>Duplodnaviria</taxon>
        <taxon>Heunggongvirae</taxon>
        <taxon>Uroviricota</taxon>
        <taxon>Caudoviricetes</taxon>
        <taxon>Schitoviridae</taxon>
        <taxon>Pontosvirinae</taxon>
        <taxon>Nahantvirus</taxon>
        <taxon>Nahantvirus 49C7</taxon>
    </lineage>
</organism>
<accession>A0A2I7QMF6</accession>
<keyword evidence="1" id="KW-1133">Transmembrane helix</keyword>
<evidence type="ECO:0000256" key="1">
    <source>
        <dbReference type="SAM" id="Phobius"/>
    </source>
</evidence>
<keyword evidence="1" id="KW-0812">Transmembrane</keyword>
<gene>
    <name evidence="2" type="ORF">NVP1025O_079</name>
</gene>
<keyword evidence="1" id="KW-0472">Membrane</keyword>
<dbReference type="EMBL" id="MG592409">
    <property type="protein sequence ID" value="AUR82562.1"/>
    <property type="molecule type" value="Genomic_DNA"/>
</dbReference>
<reference evidence="2 3" key="1">
    <citation type="submission" date="2017-11" db="EMBL/GenBank/DDBJ databases">
        <title>A major lineage of nontailed dsDNA viruses as unrecognized killers of marine bacteria.</title>
        <authorList>
            <person name="Kauffman K.M."/>
            <person name="Hussain F.A."/>
            <person name="Yang J."/>
            <person name="Arevalo P."/>
            <person name="Brown J.M."/>
            <person name="Chang W.K."/>
            <person name="VanInsberghe D."/>
            <person name="Elsherbini J."/>
            <person name="Cutler M.B."/>
            <person name="Kelly L."/>
            <person name="Polz M.F."/>
        </authorList>
    </citation>
    <scope>NUCLEOTIDE SEQUENCE [LARGE SCALE GENOMIC DNA]</scope>
</reference>
<name>A0A2I7QMF6_9CAUD</name>
<dbReference type="NCBIfam" id="TIGR00125">
    <property type="entry name" value="cyt_tran_rel"/>
    <property type="match status" value="1"/>
</dbReference>
<dbReference type="InterPro" id="IPR014729">
    <property type="entry name" value="Rossmann-like_a/b/a_fold"/>
</dbReference>
<dbReference type="Gene3D" id="3.40.50.620">
    <property type="entry name" value="HUPs"/>
    <property type="match status" value="1"/>
</dbReference>
<dbReference type="GO" id="GO:0003824">
    <property type="term" value="F:catalytic activity"/>
    <property type="evidence" value="ECO:0007669"/>
    <property type="project" value="InterPro"/>
</dbReference>
<protein>
    <submittedName>
        <fullName evidence="2">TMhelix containing protein</fullName>
    </submittedName>
</protein>
<dbReference type="InterPro" id="IPR004821">
    <property type="entry name" value="Cyt_trans-like"/>
</dbReference>
<proteinExistence type="predicted"/>
<dbReference type="Proteomes" id="UP000269377">
    <property type="component" value="Segment"/>
</dbReference>